<evidence type="ECO:0000256" key="3">
    <source>
        <dbReference type="ARBA" id="ARBA00022692"/>
    </source>
</evidence>
<dbReference type="GO" id="GO:0006865">
    <property type="term" value="P:amino acid transport"/>
    <property type="evidence" value="ECO:0007669"/>
    <property type="project" value="InterPro"/>
</dbReference>
<feature type="transmembrane region" description="Helical" evidence="6">
    <location>
        <begin position="72"/>
        <end position="93"/>
    </location>
</feature>
<proteinExistence type="predicted"/>
<reference evidence="8" key="1">
    <citation type="submission" date="2016-10" db="EMBL/GenBank/DDBJ databases">
        <authorList>
            <person name="Varghese N."/>
            <person name="Submissions S."/>
        </authorList>
    </citation>
    <scope>NUCLEOTIDE SEQUENCE [LARGE SCALE GENOMIC DNA]</scope>
    <source>
        <strain evidence="8">DSM 3695</strain>
    </source>
</reference>
<organism evidence="7 8">
    <name type="scientific">Chitinophaga arvensicola</name>
    <dbReference type="NCBI Taxonomy" id="29529"/>
    <lineage>
        <taxon>Bacteria</taxon>
        <taxon>Pseudomonadati</taxon>
        <taxon>Bacteroidota</taxon>
        <taxon>Chitinophagia</taxon>
        <taxon>Chitinophagales</taxon>
        <taxon>Chitinophagaceae</taxon>
        <taxon>Chitinophaga</taxon>
    </lineage>
</organism>
<keyword evidence="5 6" id="KW-0472">Membrane</keyword>
<dbReference type="InterPro" id="IPR001123">
    <property type="entry name" value="LeuE-type"/>
</dbReference>
<evidence type="ECO:0000256" key="2">
    <source>
        <dbReference type="ARBA" id="ARBA00022475"/>
    </source>
</evidence>
<feature type="transmembrane region" description="Helical" evidence="6">
    <location>
        <begin position="42"/>
        <end position="60"/>
    </location>
</feature>
<feature type="transmembrane region" description="Helical" evidence="6">
    <location>
        <begin position="186"/>
        <end position="204"/>
    </location>
</feature>
<dbReference type="RefSeq" id="WP_089904542.1">
    <property type="nucleotide sequence ID" value="NZ_FOJG01000003.1"/>
</dbReference>
<evidence type="ECO:0000313" key="7">
    <source>
        <dbReference type="EMBL" id="SEW57225.1"/>
    </source>
</evidence>
<dbReference type="EMBL" id="FOJG01000003">
    <property type="protein sequence ID" value="SEW57225.1"/>
    <property type="molecule type" value="Genomic_DNA"/>
</dbReference>
<dbReference type="Pfam" id="PF01810">
    <property type="entry name" value="LysE"/>
    <property type="match status" value="1"/>
</dbReference>
<dbReference type="Proteomes" id="UP000199310">
    <property type="component" value="Unassembled WGS sequence"/>
</dbReference>
<comment type="subcellular location">
    <subcellularLocation>
        <location evidence="1">Cell membrane</location>
        <topology evidence="1">Multi-pass membrane protein</topology>
    </subcellularLocation>
</comment>
<evidence type="ECO:0000256" key="5">
    <source>
        <dbReference type="ARBA" id="ARBA00023136"/>
    </source>
</evidence>
<sequence length="216" mass="23349">MNSHAKLFCWAVAISLAGSMPPGTLNLSVVNYMVNRNLPGAIVFSVTAIVVEVLLVRVSLSAVKKLEGLKPYYRLFGGITFVVLLLLAVNTLIPPAHAGHLLTGTLSFAGLPPLLAGIILSTINPLQLPFWIGWATALKSRKILEERASSYNTFLAAIGMGTALAFIAYGATGSYLIDFFEQRRQALSLIMGVTLLLAALWQLYNTILKCKKYPAL</sequence>
<dbReference type="OrthoDB" id="9342487at2"/>
<dbReference type="GO" id="GO:0005886">
    <property type="term" value="C:plasma membrane"/>
    <property type="evidence" value="ECO:0007669"/>
    <property type="project" value="UniProtKB-SubCell"/>
</dbReference>
<gene>
    <name evidence="7" type="ORF">SAMN04488122_6693</name>
</gene>
<keyword evidence="2" id="KW-1003">Cell membrane</keyword>
<feature type="transmembrane region" description="Helical" evidence="6">
    <location>
        <begin position="113"/>
        <end position="138"/>
    </location>
</feature>
<keyword evidence="4 6" id="KW-1133">Transmembrane helix</keyword>
<evidence type="ECO:0000256" key="6">
    <source>
        <dbReference type="SAM" id="Phobius"/>
    </source>
</evidence>
<evidence type="ECO:0000256" key="1">
    <source>
        <dbReference type="ARBA" id="ARBA00004651"/>
    </source>
</evidence>
<dbReference type="AlphaFoldDB" id="A0A1I0SE43"/>
<feature type="transmembrane region" description="Helical" evidence="6">
    <location>
        <begin position="150"/>
        <end position="171"/>
    </location>
</feature>
<keyword evidence="8" id="KW-1185">Reference proteome</keyword>
<dbReference type="STRING" id="29529.SAMN04488122_6693"/>
<accession>A0A1I0SE43</accession>
<name>A0A1I0SE43_9BACT</name>
<keyword evidence="3 6" id="KW-0812">Transmembrane</keyword>
<evidence type="ECO:0000313" key="8">
    <source>
        <dbReference type="Proteomes" id="UP000199310"/>
    </source>
</evidence>
<evidence type="ECO:0000256" key="4">
    <source>
        <dbReference type="ARBA" id="ARBA00022989"/>
    </source>
</evidence>
<protein>
    <submittedName>
        <fullName evidence="7">LysE type translocator</fullName>
    </submittedName>
</protein>